<accession>A0A699HPG3</accession>
<dbReference type="EMBL" id="BKCJ010195129">
    <property type="protein sequence ID" value="GEY63025.1"/>
    <property type="molecule type" value="Genomic_DNA"/>
</dbReference>
<feature type="region of interest" description="Disordered" evidence="1">
    <location>
        <begin position="1"/>
        <end position="31"/>
    </location>
</feature>
<sequence>MTIPNEPIPQGTGSVGSPRRQDTILRDTPAQTRGYQDCSRLEITHLNKRVKRLEKKRKSRTLQLKRSINITTAEPVTIVSALVTTDGVYVSTAEPKNSKEKGVSSTRLTRGVIMKEASETASRLIVPPQQQLDLKDKGKCIMQEPEKPMKVKGKDQIALDEDALESIERSSKLEIILREGNRHLHVGREGVSIVKRNSYI</sequence>
<feature type="non-terminal residue" evidence="2">
    <location>
        <position position="200"/>
    </location>
</feature>
<name>A0A699HPG3_TANCI</name>
<reference evidence="2" key="1">
    <citation type="journal article" date="2019" name="Sci. Rep.">
        <title>Draft genome of Tanacetum cinerariifolium, the natural source of mosquito coil.</title>
        <authorList>
            <person name="Yamashiro T."/>
            <person name="Shiraishi A."/>
            <person name="Satake H."/>
            <person name="Nakayama K."/>
        </authorList>
    </citation>
    <scope>NUCLEOTIDE SEQUENCE</scope>
</reference>
<gene>
    <name evidence="2" type="ORF">Tci_434999</name>
</gene>
<organism evidence="2">
    <name type="scientific">Tanacetum cinerariifolium</name>
    <name type="common">Dalmatian daisy</name>
    <name type="synonym">Chrysanthemum cinerariifolium</name>
    <dbReference type="NCBI Taxonomy" id="118510"/>
    <lineage>
        <taxon>Eukaryota</taxon>
        <taxon>Viridiplantae</taxon>
        <taxon>Streptophyta</taxon>
        <taxon>Embryophyta</taxon>
        <taxon>Tracheophyta</taxon>
        <taxon>Spermatophyta</taxon>
        <taxon>Magnoliopsida</taxon>
        <taxon>eudicotyledons</taxon>
        <taxon>Gunneridae</taxon>
        <taxon>Pentapetalae</taxon>
        <taxon>asterids</taxon>
        <taxon>campanulids</taxon>
        <taxon>Asterales</taxon>
        <taxon>Asteraceae</taxon>
        <taxon>Asteroideae</taxon>
        <taxon>Anthemideae</taxon>
        <taxon>Anthemidinae</taxon>
        <taxon>Tanacetum</taxon>
    </lineage>
</organism>
<protein>
    <submittedName>
        <fullName evidence="2">Uncharacterized protein</fullName>
    </submittedName>
</protein>
<dbReference type="AlphaFoldDB" id="A0A699HPG3"/>
<evidence type="ECO:0000313" key="2">
    <source>
        <dbReference type="EMBL" id="GEY63025.1"/>
    </source>
</evidence>
<comment type="caution">
    <text evidence="2">The sequence shown here is derived from an EMBL/GenBank/DDBJ whole genome shotgun (WGS) entry which is preliminary data.</text>
</comment>
<evidence type="ECO:0000256" key="1">
    <source>
        <dbReference type="SAM" id="MobiDB-lite"/>
    </source>
</evidence>
<proteinExistence type="predicted"/>